<evidence type="ECO:0000256" key="7">
    <source>
        <dbReference type="ARBA" id="ARBA00022801"/>
    </source>
</evidence>
<evidence type="ECO:0000256" key="11">
    <source>
        <dbReference type="RuleBase" id="RU004296"/>
    </source>
</evidence>
<dbReference type="GO" id="GO:0008233">
    <property type="term" value="F:peptidase activity"/>
    <property type="evidence" value="ECO:0007669"/>
    <property type="project" value="UniProtKB-KW"/>
</dbReference>
<evidence type="ECO:0000256" key="2">
    <source>
        <dbReference type="ARBA" id="ARBA00004613"/>
    </source>
</evidence>
<keyword evidence="10 12" id="KW-0472">Membrane</keyword>
<keyword evidence="7 11" id="KW-0378">Hydrolase</keyword>
<evidence type="ECO:0000256" key="12">
    <source>
        <dbReference type="SAM" id="Phobius"/>
    </source>
</evidence>
<evidence type="ECO:0000256" key="5">
    <source>
        <dbReference type="ARBA" id="ARBA00022692"/>
    </source>
</evidence>
<dbReference type="InterPro" id="IPR008256">
    <property type="entry name" value="Peptidase_S1B"/>
</dbReference>
<proteinExistence type="inferred from homology"/>
<dbReference type="EC" id="3.4.21.-" evidence="11"/>
<evidence type="ECO:0000313" key="14">
    <source>
        <dbReference type="Proteomes" id="UP001220064"/>
    </source>
</evidence>
<name>A0ABY7U557_9CORY</name>
<dbReference type="Pfam" id="PF13365">
    <property type="entry name" value="Trypsin_2"/>
    <property type="match status" value="1"/>
</dbReference>
<feature type="transmembrane region" description="Helical" evidence="12">
    <location>
        <begin position="6"/>
        <end position="23"/>
    </location>
</feature>
<dbReference type="RefSeq" id="WP_022863540.1">
    <property type="nucleotide sequence ID" value="NZ_ATVG01000012.1"/>
</dbReference>
<comment type="similarity">
    <text evidence="3 11">Belongs to the peptidase S1B family.</text>
</comment>
<dbReference type="Pfam" id="PF02674">
    <property type="entry name" value="Colicin_V"/>
    <property type="match status" value="1"/>
</dbReference>
<evidence type="ECO:0000256" key="10">
    <source>
        <dbReference type="ARBA" id="ARBA00023136"/>
    </source>
</evidence>
<feature type="transmembrane region" description="Helical" evidence="12">
    <location>
        <begin position="58"/>
        <end position="80"/>
    </location>
</feature>
<dbReference type="InterPro" id="IPR009003">
    <property type="entry name" value="Peptidase_S1_PA"/>
</dbReference>
<dbReference type="PANTHER" id="PTHR43019:SF23">
    <property type="entry name" value="PROTEASE DO-LIKE 5, CHLOROPLASTIC"/>
    <property type="match status" value="1"/>
</dbReference>
<protein>
    <recommendedName>
        <fullName evidence="11">Serine protease</fullName>
        <ecNumber evidence="11">3.4.21.-</ecNumber>
    </recommendedName>
</protein>
<accession>A0ABY7U557</accession>
<keyword evidence="5 12" id="KW-0812">Transmembrane</keyword>
<dbReference type="PRINTS" id="PR00839">
    <property type="entry name" value="V8PROTEASE"/>
</dbReference>
<sequence>MTAALIVDCVIIGVVCLGLWSGYRYGAVSSFLSFVGVVAGLILGLGIAPALMRVTDNIGLRFLLVTAVLVLLVGVGHLVGSVLGAQLRDRMRQRSSQRVDSLIGALFQAVALLLVVWLVSIPLSASITGPVGNGLRDSTILRNLNKAAPAPLQRLPRSIGAMLNESGLPPLVAPVPGQDTGAEVDAPDVDVADKDMVDAIRPSVIHVLGDASECRRRLLGSGFVAADDYVITNAHVVAGTETVNLDTVLGIKNADVVYYNPDVDLAVLHSPGLGLKPLQWAPSPAQTGDDAIVMGFPQSGPFKASPARVRDRITIAGPDIYSAGRIEREAYTLRGHIQQGNSGGPLFDAHGDVIGVVFGAAVDDADTGYALTADEVRSHIGDFTQLTAPADTGECVAQ</sequence>
<keyword evidence="6" id="KW-0732">Signal</keyword>
<reference evidence="13 14" key="1">
    <citation type="submission" date="2020-10" db="EMBL/GenBank/DDBJ databases">
        <title>Complete genome sequence of Corynebacterium massiliense DSM 45435, type strain of Corynebacterium massiliense.</title>
        <authorList>
            <person name="Busche T."/>
            <person name="Kalinowski J."/>
            <person name="Ruckert C."/>
        </authorList>
    </citation>
    <scope>NUCLEOTIDE SEQUENCE [LARGE SCALE GENOMIC DNA]</scope>
    <source>
        <strain evidence="13 14">DSM 45435</strain>
    </source>
</reference>
<keyword evidence="9 12" id="KW-1133">Transmembrane helix</keyword>
<dbReference type="Proteomes" id="UP001220064">
    <property type="component" value="Chromosome"/>
</dbReference>
<dbReference type="NCBIfam" id="NF033740">
    <property type="entry name" value="MarP_fam_protase"/>
    <property type="match status" value="1"/>
</dbReference>
<evidence type="ECO:0000313" key="13">
    <source>
        <dbReference type="EMBL" id="WCZ31659.1"/>
    </source>
</evidence>
<dbReference type="InterPro" id="IPR043504">
    <property type="entry name" value="Peptidase_S1_PA_chymotrypsin"/>
</dbReference>
<keyword evidence="8 11" id="KW-0720">Serine protease</keyword>
<comment type="subcellular location">
    <subcellularLocation>
        <location evidence="1">Membrane</location>
        <topology evidence="1">Multi-pass membrane protein</topology>
    </subcellularLocation>
    <subcellularLocation>
        <location evidence="2">Secreted</location>
    </subcellularLocation>
</comment>
<evidence type="ECO:0000256" key="1">
    <source>
        <dbReference type="ARBA" id="ARBA00004141"/>
    </source>
</evidence>
<evidence type="ECO:0000256" key="8">
    <source>
        <dbReference type="ARBA" id="ARBA00022825"/>
    </source>
</evidence>
<evidence type="ECO:0000256" key="6">
    <source>
        <dbReference type="ARBA" id="ARBA00022729"/>
    </source>
</evidence>
<feature type="transmembrane region" description="Helical" evidence="12">
    <location>
        <begin position="101"/>
        <end position="120"/>
    </location>
</feature>
<dbReference type="SUPFAM" id="SSF50494">
    <property type="entry name" value="Trypsin-like serine proteases"/>
    <property type="match status" value="1"/>
</dbReference>
<dbReference type="PANTHER" id="PTHR43019">
    <property type="entry name" value="SERINE ENDOPROTEASE DEGS"/>
    <property type="match status" value="1"/>
</dbReference>
<gene>
    <name evidence="13" type="ORF">CMASS_00975</name>
</gene>
<evidence type="ECO:0000256" key="4">
    <source>
        <dbReference type="ARBA" id="ARBA00022670"/>
    </source>
</evidence>
<evidence type="ECO:0000256" key="3">
    <source>
        <dbReference type="ARBA" id="ARBA00008764"/>
    </source>
</evidence>
<dbReference type="InterPro" id="IPR003825">
    <property type="entry name" value="Colicin-V_CvpA"/>
</dbReference>
<dbReference type="EMBL" id="CP063189">
    <property type="protein sequence ID" value="WCZ31659.1"/>
    <property type="molecule type" value="Genomic_DNA"/>
</dbReference>
<dbReference type="InterPro" id="IPR047680">
    <property type="entry name" value="MarP-like"/>
</dbReference>
<keyword evidence="14" id="KW-1185">Reference proteome</keyword>
<keyword evidence="4 11" id="KW-0645">Protease</keyword>
<feature type="transmembrane region" description="Helical" evidence="12">
    <location>
        <begin position="30"/>
        <end position="52"/>
    </location>
</feature>
<dbReference type="Gene3D" id="2.40.10.10">
    <property type="entry name" value="Trypsin-like serine proteases"/>
    <property type="match status" value="2"/>
</dbReference>
<organism evidence="13 14">
    <name type="scientific">Corynebacterium massiliense DSM 45435</name>
    <dbReference type="NCBI Taxonomy" id="1121364"/>
    <lineage>
        <taxon>Bacteria</taxon>
        <taxon>Bacillati</taxon>
        <taxon>Actinomycetota</taxon>
        <taxon>Actinomycetes</taxon>
        <taxon>Mycobacteriales</taxon>
        <taxon>Corynebacteriaceae</taxon>
        <taxon>Corynebacterium</taxon>
    </lineage>
</organism>
<evidence type="ECO:0000256" key="9">
    <source>
        <dbReference type="ARBA" id="ARBA00022989"/>
    </source>
</evidence>
<dbReference type="GO" id="GO:0006508">
    <property type="term" value="P:proteolysis"/>
    <property type="evidence" value="ECO:0007669"/>
    <property type="project" value="UniProtKB-KW"/>
</dbReference>